<proteinExistence type="predicted"/>
<dbReference type="Gene3D" id="3.90.1750.20">
    <property type="entry name" value="Putative Large Serine Recombinase, Chain B, Domain 2"/>
    <property type="match status" value="1"/>
</dbReference>
<sequence length="583" mass="64936">MTKIQRVAIYARFSTDKQRDASIEDQVDSCRDYVAREGWEIVEVYSDRAISGASMFRPGIERLQRDARAGRFDIVLSEAMDRVSRSLSDIARFHEILQFLSIPLWTLKEGRVDRMMIGMKGTMNAEVLQDIALKTVRGQKGRARKGKSAGGNSFGYDVLPGVEVQGVMEHGDRAINLQEAAVVRRIFEEYARGHSPRKIAERLNLERIPGPRGGTWGASTLHGNRERGTGILNNALYAGELVWNKLHYSKDPETGKRVSRVNPDEIVERIPVPHLRIIDDALWQAVRRRQGELVSKETDVPIWDRRRPRTLFSGLMECGCCSSGFSKVSKDSFGCSAARNKGAAICTNMRLIKQKDLEAAVLEALSKHLMDPEAVALFCEEYTVERNKLAAKVTEGRGALEKELVQVQRNHGKLVDAILAGVPAEQVKDKMVELDARRKELEHQFSRMEQPDTVRLHPGMAAHYREKVAELIRGLADTDQMETSWETLRSLVDKIVLTPQDEGAGLSVDLHGALASLLRLALGLPVGNGVVKKQRAPRVAGLLGSNRIQPDVADLQGFDFVDKIVLVAGASNRRQLPELMCAV</sequence>
<evidence type="ECO:0000313" key="4">
    <source>
        <dbReference type="Proteomes" id="UP001193501"/>
    </source>
</evidence>
<dbReference type="PROSITE" id="PS51737">
    <property type="entry name" value="RECOMBINASE_DNA_BIND"/>
    <property type="match status" value="1"/>
</dbReference>
<feature type="domain" description="Recombinase" evidence="2">
    <location>
        <begin position="153"/>
        <end position="299"/>
    </location>
</feature>
<accession>A0AAE4YGE0</accession>
<dbReference type="SMART" id="SM00857">
    <property type="entry name" value="Resolvase"/>
    <property type="match status" value="1"/>
</dbReference>
<dbReference type="GO" id="GO:0003677">
    <property type="term" value="F:DNA binding"/>
    <property type="evidence" value="ECO:0007669"/>
    <property type="project" value="InterPro"/>
</dbReference>
<dbReference type="AlphaFoldDB" id="A0AAE4YGE0"/>
<evidence type="ECO:0000313" key="3">
    <source>
        <dbReference type="EMBL" id="NBZ89639.1"/>
    </source>
</evidence>
<name>A0AAE4YGE0_9RHOB</name>
<reference evidence="3" key="1">
    <citation type="submission" date="2020-01" db="EMBL/GenBank/DDBJ databases">
        <authorList>
            <person name="Chen W.-M."/>
        </authorList>
    </citation>
    <scope>NUCLEOTIDE SEQUENCE</scope>
    <source>
        <strain evidence="3">CYK-10</strain>
    </source>
</reference>
<dbReference type="EMBL" id="JAABNR010000028">
    <property type="protein sequence ID" value="NBZ89639.1"/>
    <property type="molecule type" value="Genomic_DNA"/>
</dbReference>
<dbReference type="Proteomes" id="UP001193501">
    <property type="component" value="Unassembled WGS sequence"/>
</dbReference>
<dbReference type="Pfam" id="PF00239">
    <property type="entry name" value="Resolvase"/>
    <property type="match status" value="1"/>
</dbReference>
<dbReference type="InterPro" id="IPR006119">
    <property type="entry name" value="Resolv_N"/>
</dbReference>
<dbReference type="Pfam" id="PF07508">
    <property type="entry name" value="Recombinase"/>
    <property type="match status" value="1"/>
</dbReference>
<dbReference type="InterPro" id="IPR038109">
    <property type="entry name" value="DNA_bind_recomb_sf"/>
</dbReference>
<comment type="caution">
    <text evidence="3">The sequence shown here is derived from an EMBL/GenBank/DDBJ whole genome shotgun (WGS) entry which is preliminary data.</text>
</comment>
<dbReference type="CDD" id="cd00338">
    <property type="entry name" value="Ser_Recombinase"/>
    <property type="match status" value="1"/>
</dbReference>
<evidence type="ECO:0000259" key="1">
    <source>
        <dbReference type="PROSITE" id="PS51736"/>
    </source>
</evidence>
<dbReference type="Gene3D" id="3.40.50.1390">
    <property type="entry name" value="Resolvase, N-terminal catalytic domain"/>
    <property type="match status" value="1"/>
</dbReference>
<dbReference type="InterPro" id="IPR036162">
    <property type="entry name" value="Resolvase-like_N_sf"/>
</dbReference>
<dbReference type="PANTHER" id="PTHR30461">
    <property type="entry name" value="DNA-INVERTASE FROM LAMBDOID PROPHAGE"/>
    <property type="match status" value="1"/>
</dbReference>
<dbReference type="SUPFAM" id="SSF53041">
    <property type="entry name" value="Resolvase-like"/>
    <property type="match status" value="1"/>
</dbReference>
<evidence type="ECO:0000259" key="2">
    <source>
        <dbReference type="PROSITE" id="PS51737"/>
    </source>
</evidence>
<organism evidence="3 4">
    <name type="scientific">Stagnihabitans tardus</name>
    <dbReference type="NCBI Taxonomy" id="2699202"/>
    <lineage>
        <taxon>Bacteria</taxon>
        <taxon>Pseudomonadati</taxon>
        <taxon>Pseudomonadota</taxon>
        <taxon>Alphaproteobacteria</taxon>
        <taxon>Rhodobacterales</taxon>
        <taxon>Paracoccaceae</taxon>
        <taxon>Stagnihabitans</taxon>
    </lineage>
</organism>
<dbReference type="GO" id="GO:0000150">
    <property type="term" value="F:DNA strand exchange activity"/>
    <property type="evidence" value="ECO:0007669"/>
    <property type="project" value="InterPro"/>
</dbReference>
<protein>
    <submittedName>
        <fullName evidence="3">Recombinase family protein</fullName>
    </submittedName>
</protein>
<dbReference type="Pfam" id="PF13408">
    <property type="entry name" value="Zn_ribbon_recom"/>
    <property type="match status" value="1"/>
</dbReference>
<dbReference type="PROSITE" id="PS51736">
    <property type="entry name" value="RECOMBINASES_3"/>
    <property type="match status" value="1"/>
</dbReference>
<dbReference type="InterPro" id="IPR050639">
    <property type="entry name" value="SSR_resolvase"/>
</dbReference>
<gene>
    <name evidence="3" type="ORF">GV832_18780</name>
</gene>
<feature type="domain" description="Resolvase/invertase-type recombinase catalytic" evidence="1">
    <location>
        <begin position="6"/>
        <end position="146"/>
    </location>
</feature>
<keyword evidence="4" id="KW-1185">Reference proteome</keyword>
<dbReference type="InterPro" id="IPR025827">
    <property type="entry name" value="Zn_ribbon_recom_dom"/>
</dbReference>
<dbReference type="InterPro" id="IPR011109">
    <property type="entry name" value="DNA_bind_recombinase_dom"/>
</dbReference>
<dbReference type="PANTHER" id="PTHR30461:SF23">
    <property type="entry name" value="DNA RECOMBINASE-RELATED"/>
    <property type="match status" value="1"/>
</dbReference>
<dbReference type="RefSeq" id="WP_168776438.1">
    <property type="nucleotide sequence ID" value="NZ_JAABNR010000028.1"/>
</dbReference>